<dbReference type="GO" id="GO:0016616">
    <property type="term" value="F:oxidoreductase activity, acting on the CH-OH group of donors, NAD or NADP as acceptor"/>
    <property type="evidence" value="ECO:0007669"/>
    <property type="project" value="TreeGrafter"/>
</dbReference>
<organism evidence="3 4">
    <name type="scientific">Didymosphaeria variabile</name>
    <dbReference type="NCBI Taxonomy" id="1932322"/>
    <lineage>
        <taxon>Eukaryota</taxon>
        <taxon>Fungi</taxon>
        <taxon>Dikarya</taxon>
        <taxon>Ascomycota</taxon>
        <taxon>Pezizomycotina</taxon>
        <taxon>Dothideomycetes</taxon>
        <taxon>Pleosporomycetidae</taxon>
        <taxon>Pleosporales</taxon>
        <taxon>Massarineae</taxon>
        <taxon>Didymosphaeriaceae</taxon>
        <taxon>Didymosphaeria</taxon>
    </lineage>
</organism>
<dbReference type="PRINTS" id="PR00081">
    <property type="entry name" value="GDHRDH"/>
</dbReference>
<protein>
    <recommendedName>
        <fullName evidence="5">NAD(P)-binding protein</fullName>
    </recommendedName>
</protein>
<dbReference type="Proteomes" id="UP001140513">
    <property type="component" value="Unassembled WGS sequence"/>
</dbReference>
<dbReference type="InterPro" id="IPR036291">
    <property type="entry name" value="NAD(P)-bd_dom_sf"/>
</dbReference>
<dbReference type="AlphaFoldDB" id="A0A9W9CEI7"/>
<proteinExistence type="inferred from homology"/>
<dbReference type="RefSeq" id="XP_056074557.1">
    <property type="nucleotide sequence ID" value="XM_056211084.1"/>
</dbReference>
<evidence type="ECO:0008006" key="5">
    <source>
        <dbReference type="Google" id="ProtNLM"/>
    </source>
</evidence>
<dbReference type="Gene3D" id="3.40.50.720">
    <property type="entry name" value="NAD(P)-binding Rossmann-like Domain"/>
    <property type="match status" value="1"/>
</dbReference>
<evidence type="ECO:0000313" key="4">
    <source>
        <dbReference type="Proteomes" id="UP001140513"/>
    </source>
</evidence>
<evidence type="ECO:0000256" key="2">
    <source>
        <dbReference type="ARBA" id="ARBA00023002"/>
    </source>
</evidence>
<name>A0A9W9CEI7_9PLEO</name>
<dbReference type="PANTHER" id="PTHR24322">
    <property type="entry name" value="PKSB"/>
    <property type="match status" value="1"/>
</dbReference>
<comment type="similarity">
    <text evidence="1">Belongs to the short-chain dehydrogenases/reductases (SDR) family.</text>
</comment>
<accession>A0A9W9CEI7</accession>
<keyword evidence="2" id="KW-0560">Oxidoreductase</keyword>
<sequence>MDPSEFGTSTIPLQHAPYGPITAEALTNKNAGKVAVVTGAAQGIGAAIAEALTISGATVAILDLSVEKQQKTQEACEFHGGKIRAYACDVSNQDAVMKTFDEVEKDFGPIDILVNNAGVLVQRPLIMSDFDSFWKQIEVNFKGVRLLLNLYLFKTGAPKDVQEKYGSPKDEEYFKGLFKDPPILCGQTCAWLATGQGKDLRGLYIGEKRHLAVIIKFLTNV</sequence>
<dbReference type="GeneID" id="80905804"/>
<dbReference type="EMBL" id="JAPEUX010000002">
    <property type="protein sequence ID" value="KAJ4357698.1"/>
    <property type="molecule type" value="Genomic_DNA"/>
</dbReference>
<dbReference type="SUPFAM" id="SSF51735">
    <property type="entry name" value="NAD(P)-binding Rossmann-fold domains"/>
    <property type="match status" value="1"/>
</dbReference>
<reference evidence="3" key="1">
    <citation type="submission" date="2022-10" db="EMBL/GenBank/DDBJ databases">
        <title>Tapping the CABI collections for fungal endophytes: first genome assemblies for Collariella, Neodidymelliopsis, Ascochyta clinopodiicola, Didymella pomorum, Didymosphaeria variabile, Neocosmospora piperis and Neocucurbitaria cava.</title>
        <authorList>
            <person name="Hill R."/>
        </authorList>
    </citation>
    <scope>NUCLEOTIDE SEQUENCE</scope>
    <source>
        <strain evidence="3">IMI 356815</strain>
    </source>
</reference>
<evidence type="ECO:0000313" key="3">
    <source>
        <dbReference type="EMBL" id="KAJ4357698.1"/>
    </source>
</evidence>
<comment type="caution">
    <text evidence="3">The sequence shown here is derived from an EMBL/GenBank/DDBJ whole genome shotgun (WGS) entry which is preliminary data.</text>
</comment>
<dbReference type="OrthoDB" id="1933717at2759"/>
<evidence type="ECO:0000256" key="1">
    <source>
        <dbReference type="ARBA" id="ARBA00006484"/>
    </source>
</evidence>
<dbReference type="InterPro" id="IPR002347">
    <property type="entry name" value="SDR_fam"/>
</dbReference>
<gene>
    <name evidence="3" type="ORF">N0V89_002274</name>
</gene>
<keyword evidence="4" id="KW-1185">Reference proteome</keyword>
<dbReference type="Pfam" id="PF00106">
    <property type="entry name" value="adh_short"/>
    <property type="match status" value="1"/>
</dbReference>
<dbReference type="PANTHER" id="PTHR24322:SF736">
    <property type="entry name" value="RETINOL DEHYDROGENASE 10"/>
    <property type="match status" value="1"/>
</dbReference>